<accession>A0A0F2MCL1</accession>
<dbReference type="GO" id="GO:0005669">
    <property type="term" value="C:transcription factor TFIID complex"/>
    <property type="evidence" value="ECO:0007669"/>
    <property type="project" value="InterPro"/>
</dbReference>
<sequence>MPAAAETNRGFTSLNEDDWKRTANEDDEAIMSLLSGSQQGTEGGGLPADLLNIKFSQEGKADDAEDFEDISDDDLPEEEETSGASAEVPGLTDDAGTSHETDDLFGDDLGSPMQEDGDLQTSPGPDGDGARQDQTGATAAGAKANADAMDDSRSDQAAGRSPSPSANDPYTVTDSDRALNFPEDYGHDSTNQDPNIPPVAENLMDLVKMAFPSFEKGKILDFNEQLAPKPLYLTEKKPAKPPKPLVPTKLSLEFEPDQEKLFRIPGTAQATIQQRVNDATARGFVSLLQPEAQDQDNGNIFRDPFGDEDDDENTPVGGFLLKDFAIACADWDDVNGLPTPPPDDNSPSMAVTKTEKHKRAADSDEQDEWEREILGSAGPVQPKRRKVIAEPGLPVLPRYVAPSFDAYQEATARAAKRVYLDMADYRLLLDDGESDRDPKRQKITAQKRLPNGRLVRPLASRFNYSNDQAYEQLKENHQHRVRAQHSNIQVEHSLPALKLLWPYYAITRYGPEPHDYHRPQLKVNKGMGFSVHMTRLRKVAKREWKHKKVQETFARSKDLSLGDNATAVLFEYCEEIPTVLSNFGMGNKIINYYRRKSKGDEEKPAKPELGELSFLLPEDKSPFSNFGSVDPGEMVPTLHNPMSHAPIFKHQPRSTDFLFGRTHTSQDGTNYYLRKIDQLFVVGQTFPLAEVPGPHSRKVTALSKNRLKMVAYRMIARNGSVSLSDITAHVKDSNDAQNRQKLKEFLHYDKETKTWGLKANDAPMDLATINSMIKPDEVCLHDAMQVGQNELSQNGYQLDDSAALDDVDDENDKESLAMNMVPWKTTKSFIDACAGKAMLQLHGAGDPTGRGLGFSFIRTSMKGGFMGAIHGPAATSADAMERERKANNGHMYNVKKQEALYNDAIRKIWASQRATLEDDTAHDDEDVQPQDDEDDRFNAAKEAPTPVAAAAAAAAAAHVHADDSVSQLSKPSMSVAPEKRKLRIVRTYRDPKTGQSYTKTEIVHDAGVIAQYMRQRASLDMEKIDPYSVKPTGNQDYDRVLMQRLETEEARLNRNKERRHAREKQKALQQQIHDGDPDSPAPSVERGGTTRKCANCGLQGHIKTNKKLCPMLNGQWKTDKTAEEGGFGVYNAPDGLSGPA</sequence>
<feature type="compositionally biased region" description="Polar residues" evidence="3">
    <location>
        <begin position="162"/>
        <end position="173"/>
    </location>
</feature>
<evidence type="ECO:0000256" key="1">
    <source>
        <dbReference type="ARBA" id="ARBA00004123"/>
    </source>
</evidence>
<dbReference type="AlphaFoldDB" id="A0A0F2MCL1"/>
<comment type="caution">
    <text evidence="5">The sequence shown here is derived from an EMBL/GenBank/DDBJ whole genome shotgun (WGS) entry which is preliminary data.</text>
</comment>
<dbReference type="RefSeq" id="XP_016588572.1">
    <property type="nucleotide sequence ID" value="XM_016734973.1"/>
</dbReference>
<keyword evidence="5" id="KW-0396">Initiation factor</keyword>
<dbReference type="GO" id="GO:0017025">
    <property type="term" value="F:TBP-class protein binding"/>
    <property type="evidence" value="ECO:0007669"/>
    <property type="project" value="InterPro"/>
</dbReference>
<feature type="compositionally biased region" description="Acidic residues" evidence="3">
    <location>
        <begin position="63"/>
        <end position="81"/>
    </location>
</feature>
<keyword evidence="2" id="KW-0539">Nucleus</keyword>
<dbReference type="GO" id="GO:0051123">
    <property type="term" value="P:RNA polymerase II preinitiation complex assembly"/>
    <property type="evidence" value="ECO:0007669"/>
    <property type="project" value="TreeGrafter"/>
</dbReference>
<reference evidence="5 6" key="2">
    <citation type="journal article" date="2015" name="Eukaryot. Cell">
        <title>Asexual propagation of a virulent clone complex in a human and feline outbreak of sporotrichosis.</title>
        <authorList>
            <person name="Teixeira Mde M."/>
            <person name="Rodrigues A.M."/>
            <person name="Tsui C.K."/>
            <person name="de Almeida L.G."/>
            <person name="Van Diepeningen A.D."/>
            <person name="van den Ende B.G."/>
            <person name="Fernandes G.F."/>
            <person name="Kano R."/>
            <person name="Hamelin R.C."/>
            <person name="Lopes-Bezerra L.M."/>
            <person name="Vasconcelos A.T."/>
            <person name="de Hoog S."/>
            <person name="de Camargo Z.P."/>
            <person name="Felipe M.S."/>
        </authorList>
    </citation>
    <scope>NUCLEOTIDE SEQUENCE [LARGE SCALE GENOMIC DNA]</scope>
    <source>
        <strain evidence="5 6">1099-18</strain>
    </source>
</reference>
<feature type="region of interest" description="Disordered" evidence="3">
    <location>
        <begin position="335"/>
        <end position="368"/>
    </location>
</feature>
<dbReference type="PANTHER" id="PTHR13900">
    <property type="entry name" value="TRANSCRIPTION INITIATION FACTOR TFIID"/>
    <property type="match status" value="1"/>
</dbReference>
<gene>
    <name evidence="5" type="ORF">SPSK_08373</name>
</gene>
<protein>
    <submittedName>
        <fullName evidence="5">Transcription initiation factor TFIID subunit 1</fullName>
    </submittedName>
</protein>
<evidence type="ECO:0000313" key="5">
    <source>
        <dbReference type="EMBL" id="KJR85896.1"/>
    </source>
</evidence>
<comment type="subcellular location">
    <subcellularLocation>
        <location evidence="1">Nucleus</location>
    </subcellularLocation>
</comment>
<evidence type="ECO:0000256" key="2">
    <source>
        <dbReference type="ARBA" id="ARBA00023242"/>
    </source>
</evidence>
<dbReference type="Pfam" id="PF12157">
    <property type="entry name" value="DUF3591"/>
    <property type="match status" value="1"/>
</dbReference>
<keyword evidence="5" id="KW-0648">Protein biosynthesis</keyword>
<dbReference type="KEGG" id="ssck:SPSK_08373"/>
<evidence type="ECO:0000313" key="6">
    <source>
        <dbReference type="Proteomes" id="UP000033710"/>
    </source>
</evidence>
<dbReference type="InterPro" id="IPR040240">
    <property type="entry name" value="TAF1"/>
</dbReference>
<dbReference type="VEuPathDB" id="FungiDB:SPSK_08373"/>
<reference evidence="5 6" key="1">
    <citation type="journal article" date="2014" name="BMC Genomics">
        <title>Comparative genomics of the major fungal agents of human and animal Sporotrichosis: Sporothrix schenckii and Sporothrix brasiliensis.</title>
        <authorList>
            <person name="Teixeira M.M."/>
            <person name="de Almeida L.G."/>
            <person name="Kubitschek-Barreira P."/>
            <person name="Alves F.L."/>
            <person name="Kioshima E.S."/>
            <person name="Abadio A.K."/>
            <person name="Fernandes L."/>
            <person name="Derengowski L.S."/>
            <person name="Ferreira K.S."/>
            <person name="Souza R.C."/>
            <person name="Ruiz J.C."/>
            <person name="de Andrade N.C."/>
            <person name="Paes H.C."/>
            <person name="Nicola A.M."/>
            <person name="Albuquerque P."/>
            <person name="Gerber A.L."/>
            <person name="Martins V.P."/>
            <person name="Peconick L.D."/>
            <person name="Neto A.V."/>
            <person name="Chaucanez C.B."/>
            <person name="Silva P.A."/>
            <person name="Cunha O.L."/>
            <person name="de Oliveira F.F."/>
            <person name="dos Santos T.C."/>
            <person name="Barros A.L."/>
            <person name="Soares M.A."/>
            <person name="de Oliveira L.M."/>
            <person name="Marini M.M."/>
            <person name="Villalobos-Duno H."/>
            <person name="Cunha M.M."/>
            <person name="de Hoog S."/>
            <person name="da Silveira J.F."/>
            <person name="Henrissat B."/>
            <person name="Nino-Vega G.A."/>
            <person name="Cisalpino P.S."/>
            <person name="Mora-Montes H.M."/>
            <person name="Almeida S.R."/>
            <person name="Stajich J.E."/>
            <person name="Lopes-Bezerra L.M."/>
            <person name="Vasconcelos A.T."/>
            <person name="Felipe M.S."/>
        </authorList>
    </citation>
    <scope>NUCLEOTIDE SEQUENCE [LARGE SCALE GENOMIC DNA]</scope>
    <source>
        <strain evidence="5 6">1099-18</strain>
    </source>
</reference>
<dbReference type="GeneID" id="27670250"/>
<evidence type="ECO:0000259" key="4">
    <source>
        <dbReference type="Pfam" id="PF12157"/>
    </source>
</evidence>
<dbReference type="GO" id="GO:0003743">
    <property type="term" value="F:translation initiation factor activity"/>
    <property type="evidence" value="ECO:0007669"/>
    <property type="project" value="UniProtKB-KW"/>
</dbReference>
<feature type="region of interest" description="Disordered" evidence="3">
    <location>
        <begin position="1120"/>
        <end position="1140"/>
    </location>
</feature>
<proteinExistence type="predicted"/>
<feature type="region of interest" description="Disordered" evidence="3">
    <location>
        <begin position="1053"/>
        <end position="1088"/>
    </location>
</feature>
<dbReference type="OrthoDB" id="5752at2759"/>
<feature type="region of interest" description="Disordered" evidence="3">
    <location>
        <begin position="1"/>
        <end position="197"/>
    </location>
</feature>
<feature type="compositionally biased region" description="Low complexity" evidence="3">
    <location>
        <begin position="132"/>
        <end position="147"/>
    </location>
</feature>
<dbReference type="GO" id="GO:0016251">
    <property type="term" value="F:RNA polymerase II general transcription initiation factor activity"/>
    <property type="evidence" value="ECO:0007669"/>
    <property type="project" value="InterPro"/>
</dbReference>
<dbReference type="PANTHER" id="PTHR13900:SF0">
    <property type="entry name" value="TRANSCRIPTION INITIATION FACTOR TFIID SUBUNIT 1"/>
    <property type="match status" value="1"/>
</dbReference>
<name>A0A0F2MCL1_SPOSC</name>
<dbReference type="InterPro" id="IPR022591">
    <property type="entry name" value="TAF1_HAT_dom"/>
</dbReference>
<dbReference type="Proteomes" id="UP000033710">
    <property type="component" value="Unassembled WGS sequence"/>
</dbReference>
<feature type="domain" description="Transcription initiation factor TFIID subunit 1 histone acetyltransferase" evidence="4">
    <location>
        <begin position="462"/>
        <end position="916"/>
    </location>
</feature>
<organism evidence="5 6">
    <name type="scientific">Sporothrix schenckii 1099-18</name>
    <dbReference type="NCBI Taxonomy" id="1397361"/>
    <lineage>
        <taxon>Eukaryota</taxon>
        <taxon>Fungi</taxon>
        <taxon>Dikarya</taxon>
        <taxon>Ascomycota</taxon>
        <taxon>Pezizomycotina</taxon>
        <taxon>Sordariomycetes</taxon>
        <taxon>Sordariomycetidae</taxon>
        <taxon>Ophiostomatales</taxon>
        <taxon>Ophiostomataceae</taxon>
        <taxon>Sporothrix</taxon>
    </lineage>
</organism>
<evidence type="ECO:0000256" key="3">
    <source>
        <dbReference type="SAM" id="MobiDB-lite"/>
    </source>
</evidence>
<dbReference type="GO" id="GO:0004402">
    <property type="term" value="F:histone acetyltransferase activity"/>
    <property type="evidence" value="ECO:0007669"/>
    <property type="project" value="InterPro"/>
</dbReference>
<dbReference type="EMBL" id="AXCR01000007">
    <property type="protein sequence ID" value="KJR85896.1"/>
    <property type="molecule type" value="Genomic_DNA"/>
</dbReference>